<dbReference type="GO" id="GO:0006935">
    <property type="term" value="P:chemotaxis"/>
    <property type="evidence" value="ECO:0007669"/>
    <property type="project" value="InterPro"/>
</dbReference>
<dbReference type="GO" id="GO:0005829">
    <property type="term" value="C:cytosol"/>
    <property type="evidence" value="ECO:0007669"/>
    <property type="project" value="TreeGrafter"/>
</dbReference>
<keyword evidence="3" id="KW-1185">Reference proteome</keyword>
<proteinExistence type="predicted"/>
<gene>
    <name evidence="2" type="ORF">SAMN05216565_10258</name>
</gene>
<protein>
    <submittedName>
        <fullName evidence="2">Purine-binding chemotaxis protein CheW</fullName>
    </submittedName>
</protein>
<dbReference type="Proteomes" id="UP000199159">
    <property type="component" value="Unassembled WGS sequence"/>
</dbReference>
<dbReference type="EMBL" id="FNJU01000002">
    <property type="protein sequence ID" value="SDP24850.1"/>
    <property type="molecule type" value="Genomic_DNA"/>
</dbReference>
<dbReference type="Gene3D" id="2.40.50.180">
    <property type="entry name" value="CheA-289, Domain 4"/>
    <property type="match status" value="1"/>
</dbReference>
<dbReference type="RefSeq" id="WP_090850240.1">
    <property type="nucleotide sequence ID" value="NZ_FNJU01000002.1"/>
</dbReference>
<accession>A0A1H0R5Z7</accession>
<feature type="domain" description="CheW-like" evidence="1">
    <location>
        <begin position="8"/>
        <end position="148"/>
    </location>
</feature>
<dbReference type="SMART" id="SM00260">
    <property type="entry name" value="CheW"/>
    <property type="match status" value="1"/>
</dbReference>
<dbReference type="PANTHER" id="PTHR22617">
    <property type="entry name" value="CHEMOTAXIS SENSOR HISTIDINE KINASE-RELATED"/>
    <property type="match status" value="1"/>
</dbReference>
<evidence type="ECO:0000259" key="1">
    <source>
        <dbReference type="PROSITE" id="PS50851"/>
    </source>
</evidence>
<dbReference type="CDD" id="cd00732">
    <property type="entry name" value="CheW"/>
    <property type="match status" value="1"/>
</dbReference>
<name>A0A1H0R5Z7_9BACI</name>
<evidence type="ECO:0000313" key="3">
    <source>
        <dbReference type="Proteomes" id="UP000199159"/>
    </source>
</evidence>
<organism evidence="2 3">
    <name type="scientific">Litchfieldia salsa</name>
    <dbReference type="NCBI Taxonomy" id="930152"/>
    <lineage>
        <taxon>Bacteria</taxon>
        <taxon>Bacillati</taxon>
        <taxon>Bacillota</taxon>
        <taxon>Bacilli</taxon>
        <taxon>Bacillales</taxon>
        <taxon>Bacillaceae</taxon>
        <taxon>Litchfieldia</taxon>
    </lineage>
</organism>
<dbReference type="GO" id="GO:0007165">
    <property type="term" value="P:signal transduction"/>
    <property type="evidence" value="ECO:0007669"/>
    <property type="project" value="InterPro"/>
</dbReference>
<dbReference type="InterPro" id="IPR002545">
    <property type="entry name" value="CheW-lke_dom"/>
</dbReference>
<dbReference type="Pfam" id="PF01584">
    <property type="entry name" value="CheW"/>
    <property type="match status" value="1"/>
</dbReference>
<dbReference type="PANTHER" id="PTHR22617:SF23">
    <property type="entry name" value="CHEMOTAXIS PROTEIN CHEW"/>
    <property type="match status" value="1"/>
</dbReference>
<sequence>MTDKEQATSKVIVFELDNEEYVIPVEKVRSIEKHQKITRVPRTKNFVQGVINLRGVITPIIDLRKLFEMDERPYSEHTRIIIIAHEDYEVGLIVDAANDVMDIPLFSIEPQPDVVGSLKVDYIDGVSMVEERLLILLNLEQVLQIQHMREMVIG</sequence>
<dbReference type="InterPro" id="IPR036061">
    <property type="entry name" value="CheW-like_dom_sf"/>
</dbReference>
<dbReference type="STRING" id="930152.SAMN05216565_10258"/>
<dbReference type="PROSITE" id="PS50851">
    <property type="entry name" value="CHEW"/>
    <property type="match status" value="1"/>
</dbReference>
<dbReference type="InterPro" id="IPR039315">
    <property type="entry name" value="CheW"/>
</dbReference>
<dbReference type="AlphaFoldDB" id="A0A1H0R5Z7"/>
<dbReference type="OrthoDB" id="9794382at2"/>
<dbReference type="Gene3D" id="2.30.30.40">
    <property type="entry name" value="SH3 Domains"/>
    <property type="match status" value="1"/>
</dbReference>
<evidence type="ECO:0000313" key="2">
    <source>
        <dbReference type="EMBL" id="SDP24850.1"/>
    </source>
</evidence>
<reference evidence="3" key="1">
    <citation type="submission" date="2016-10" db="EMBL/GenBank/DDBJ databases">
        <authorList>
            <person name="Varghese N."/>
            <person name="Submissions S."/>
        </authorList>
    </citation>
    <scope>NUCLEOTIDE SEQUENCE [LARGE SCALE GENOMIC DNA]</scope>
    <source>
        <strain evidence="3">IBRC-M10078</strain>
    </source>
</reference>
<dbReference type="SUPFAM" id="SSF50341">
    <property type="entry name" value="CheW-like"/>
    <property type="match status" value="1"/>
</dbReference>